<evidence type="ECO:0000313" key="3">
    <source>
        <dbReference type="Proteomes" id="UP000317800"/>
    </source>
</evidence>
<accession>A0A516KN23</accession>
<keyword evidence="3" id="KW-1185">Reference proteome</keyword>
<reference evidence="2 3" key="1">
    <citation type="submission" date="2019-06" db="EMBL/GenBank/DDBJ databases">
        <authorList>
            <person name="Hertel R."/>
        </authorList>
    </citation>
    <scope>NUCLEOTIDE SEQUENCE [LARGE SCALE GENOMIC DNA]</scope>
</reference>
<keyword evidence="1" id="KW-1133">Transmembrane helix</keyword>
<dbReference type="EMBL" id="MN043729">
    <property type="protein sequence ID" value="QDP42994.1"/>
    <property type="molecule type" value="Genomic_DNA"/>
</dbReference>
<evidence type="ECO:0000256" key="1">
    <source>
        <dbReference type="SAM" id="Phobius"/>
    </source>
</evidence>
<keyword evidence="1" id="KW-0472">Membrane</keyword>
<keyword evidence="1" id="KW-0812">Transmembrane</keyword>
<gene>
    <name evidence="2" type="ORF">Goe8_c02210</name>
</gene>
<evidence type="ECO:0000313" key="2">
    <source>
        <dbReference type="EMBL" id="QDP42994.1"/>
    </source>
</evidence>
<name>A0A516KN23_9CAUD</name>
<sequence length="62" mass="6838">MDGHTILLIAVIGGILAIAFRVTYLMGYRDGSDDAANAILDKMEETFDLPKGERVERRGGRK</sequence>
<proteinExistence type="predicted"/>
<organism evidence="2 3">
    <name type="scientific">Bacillus phage vB_BmeM-Goe8</name>
    <dbReference type="NCBI Taxonomy" id="2593638"/>
    <lineage>
        <taxon>Viruses</taxon>
        <taxon>Duplodnaviria</taxon>
        <taxon>Heunggongvirae</taxon>
        <taxon>Uroviricota</taxon>
        <taxon>Caudoviricetes</taxon>
        <taxon>Herelleviridae</taxon>
        <taxon>Bastillevirinae</taxon>
        <taxon>Goettingenvirus</taxon>
        <taxon>Goettingenvirus goe8</taxon>
    </lineage>
</organism>
<protein>
    <submittedName>
        <fullName evidence="2">Putative membrane bound protein</fullName>
    </submittedName>
</protein>
<dbReference type="Proteomes" id="UP000317800">
    <property type="component" value="Segment"/>
</dbReference>
<feature type="transmembrane region" description="Helical" evidence="1">
    <location>
        <begin position="6"/>
        <end position="24"/>
    </location>
</feature>